<dbReference type="Gene3D" id="3.40.50.300">
    <property type="entry name" value="P-loop containing nucleotide triphosphate hydrolases"/>
    <property type="match status" value="1"/>
</dbReference>
<accession>A0A0F9F0A8</accession>
<protein>
    <recommendedName>
        <fullName evidence="6">CDC48 N-terminal subdomain domain-containing protein</fullName>
    </recommendedName>
</protein>
<name>A0A0F9F0A8_9ZZZZ</name>
<dbReference type="InterPro" id="IPR004201">
    <property type="entry name" value="Cdc48_dom2"/>
</dbReference>
<dbReference type="AlphaFoldDB" id="A0A0F9F0A8"/>
<keyword evidence="1" id="KW-0547">Nucleotide-binding</keyword>
<dbReference type="InterPro" id="IPR027417">
    <property type="entry name" value="P-loop_NTPase"/>
</dbReference>
<dbReference type="InterPro" id="IPR009010">
    <property type="entry name" value="Asp_de-COase-like_dom_sf"/>
</dbReference>
<evidence type="ECO:0008006" key="6">
    <source>
        <dbReference type="Google" id="ProtNLM"/>
    </source>
</evidence>
<dbReference type="GO" id="GO:0005524">
    <property type="term" value="F:ATP binding"/>
    <property type="evidence" value="ECO:0007669"/>
    <property type="project" value="UniProtKB-KW"/>
</dbReference>
<dbReference type="SMART" id="SM01072">
    <property type="entry name" value="CDC48_2"/>
    <property type="match status" value="1"/>
</dbReference>
<dbReference type="InterPro" id="IPR029067">
    <property type="entry name" value="CDC48_domain_2-like_sf"/>
</dbReference>
<proteinExistence type="predicted"/>
<evidence type="ECO:0000256" key="1">
    <source>
        <dbReference type="ARBA" id="ARBA00022741"/>
    </source>
</evidence>
<reference evidence="5" key="1">
    <citation type="journal article" date="2015" name="Nature">
        <title>Complex archaea that bridge the gap between prokaryotes and eukaryotes.</title>
        <authorList>
            <person name="Spang A."/>
            <person name="Saw J.H."/>
            <person name="Jorgensen S.L."/>
            <person name="Zaremba-Niedzwiedzka K."/>
            <person name="Martijn J."/>
            <person name="Lind A.E."/>
            <person name="van Eijk R."/>
            <person name="Schleper C."/>
            <person name="Guy L."/>
            <person name="Ettema T.J."/>
        </authorList>
    </citation>
    <scope>NUCLEOTIDE SEQUENCE</scope>
</reference>
<feature type="non-terminal residue" evidence="5">
    <location>
        <position position="217"/>
    </location>
</feature>
<feature type="domain" description="CDC48" evidence="3">
    <location>
        <begin position="106"/>
        <end position="171"/>
    </location>
</feature>
<dbReference type="Gene3D" id="3.10.330.10">
    <property type="match status" value="1"/>
</dbReference>
<sequence>MVKKMNEIQLKIEEIPQQHVGKGRVIIDPKIIEDTKWSTGQILELTYNKKTHVKLWPGSTEDYGSGIVKIDGITRHNIGGGIGDKVTVKSVEVGDAQKIVLSPTEKIQAEGLQEYMRQNFLNHVFTTGDTITLGTQMGGKIQFIVTSTKPSKPVIVTEQTIFKLGTMTKAIDSSYPRITYDDLGGMKNEVQKIREMVELPMRHPELFEKIGVEAPKG</sequence>
<gene>
    <name evidence="5" type="ORF">LCGC14_2364770</name>
</gene>
<dbReference type="Gene3D" id="2.40.40.20">
    <property type="match status" value="1"/>
</dbReference>
<dbReference type="PANTHER" id="PTHR23073">
    <property type="entry name" value="26S PROTEASOME REGULATORY SUBUNIT"/>
    <property type="match status" value="1"/>
</dbReference>
<dbReference type="InterPro" id="IPR050221">
    <property type="entry name" value="26S_Proteasome_ATPase"/>
</dbReference>
<evidence type="ECO:0000259" key="3">
    <source>
        <dbReference type="SMART" id="SM01072"/>
    </source>
</evidence>
<keyword evidence="2" id="KW-0067">ATP-binding</keyword>
<dbReference type="InterPro" id="IPR003338">
    <property type="entry name" value="CDC4_N-term_subdom"/>
</dbReference>
<dbReference type="FunFam" id="2.40.40.20:FF:000007">
    <property type="entry name" value="AAA family ATPase"/>
    <property type="match status" value="1"/>
</dbReference>
<comment type="caution">
    <text evidence="5">The sequence shown here is derived from an EMBL/GenBank/DDBJ whole genome shotgun (WGS) entry which is preliminary data.</text>
</comment>
<evidence type="ECO:0000256" key="2">
    <source>
        <dbReference type="ARBA" id="ARBA00022840"/>
    </source>
</evidence>
<dbReference type="Pfam" id="PF02933">
    <property type="entry name" value="CDC48_2"/>
    <property type="match status" value="1"/>
</dbReference>
<dbReference type="Pfam" id="PF02359">
    <property type="entry name" value="CDC48_N"/>
    <property type="match status" value="1"/>
</dbReference>
<evidence type="ECO:0000259" key="4">
    <source>
        <dbReference type="SMART" id="SM01073"/>
    </source>
</evidence>
<organism evidence="5">
    <name type="scientific">marine sediment metagenome</name>
    <dbReference type="NCBI Taxonomy" id="412755"/>
    <lineage>
        <taxon>unclassified sequences</taxon>
        <taxon>metagenomes</taxon>
        <taxon>ecological metagenomes</taxon>
    </lineage>
</organism>
<dbReference type="SUPFAM" id="SSF50692">
    <property type="entry name" value="ADC-like"/>
    <property type="match status" value="1"/>
</dbReference>
<dbReference type="EMBL" id="LAZR01034723">
    <property type="protein sequence ID" value="KKL44532.1"/>
    <property type="molecule type" value="Genomic_DNA"/>
</dbReference>
<dbReference type="SMART" id="SM01073">
    <property type="entry name" value="CDC48_N"/>
    <property type="match status" value="1"/>
</dbReference>
<evidence type="ECO:0000313" key="5">
    <source>
        <dbReference type="EMBL" id="KKL44532.1"/>
    </source>
</evidence>
<dbReference type="SUPFAM" id="SSF54585">
    <property type="entry name" value="Cdc48 domain 2-like"/>
    <property type="match status" value="1"/>
</dbReference>
<feature type="domain" description="CDC48 N-terminal subdomain" evidence="4">
    <location>
        <begin position="9"/>
        <end position="93"/>
    </location>
</feature>